<keyword evidence="4" id="KW-0378">Hydrolase</keyword>
<dbReference type="SUPFAM" id="SSF55811">
    <property type="entry name" value="Nudix"/>
    <property type="match status" value="1"/>
</dbReference>
<dbReference type="PROSITE" id="PS51462">
    <property type="entry name" value="NUDIX"/>
    <property type="match status" value="1"/>
</dbReference>
<feature type="domain" description="Nudix hydrolase" evidence="8">
    <location>
        <begin position="94"/>
        <end position="235"/>
    </location>
</feature>
<feature type="compositionally biased region" description="Low complexity" evidence="7">
    <location>
        <begin position="29"/>
        <end position="49"/>
    </location>
</feature>
<dbReference type="InterPro" id="IPR045121">
    <property type="entry name" value="CoAse"/>
</dbReference>
<dbReference type="GO" id="GO:0046872">
    <property type="term" value="F:metal ion binding"/>
    <property type="evidence" value="ECO:0007669"/>
    <property type="project" value="UniProtKB-KW"/>
</dbReference>
<name>A0AAV7X7T9_9NEOP</name>
<feature type="region of interest" description="Disordered" evidence="7">
    <location>
        <begin position="29"/>
        <end position="52"/>
    </location>
</feature>
<evidence type="ECO:0000256" key="4">
    <source>
        <dbReference type="ARBA" id="ARBA00022801"/>
    </source>
</evidence>
<dbReference type="PANTHER" id="PTHR12992">
    <property type="entry name" value="NUDIX HYDROLASE"/>
    <property type="match status" value="1"/>
</dbReference>
<evidence type="ECO:0000256" key="2">
    <source>
        <dbReference type="ARBA" id="ARBA00001946"/>
    </source>
</evidence>
<dbReference type="EMBL" id="JAPTSV010000012">
    <property type="protein sequence ID" value="KAJ1522010.1"/>
    <property type="molecule type" value="Genomic_DNA"/>
</dbReference>
<organism evidence="9 10">
    <name type="scientific">Megalurothrips usitatus</name>
    <name type="common">bean blossom thrips</name>
    <dbReference type="NCBI Taxonomy" id="439358"/>
    <lineage>
        <taxon>Eukaryota</taxon>
        <taxon>Metazoa</taxon>
        <taxon>Ecdysozoa</taxon>
        <taxon>Arthropoda</taxon>
        <taxon>Hexapoda</taxon>
        <taxon>Insecta</taxon>
        <taxon>Pterygota</taxon>
        <taxon>Neoptera</taxon>
        <taxon>Paraneoptera</taxon>
        <taxon>Thysanoptera</taxon>
        <taxon>Terebrantia</taxon>
        <taxon>Thripoidea</taxon>
        <taxon>Thripidae</taxon>
        <taxon>Megalurothrips</taxon>
    </lineage>
</organism>
<sequence>MLPCSFVRRAPRVVRGRGVVGQQQQVRLLLPPGSGSGSDSRNGSSPSLSTTADVVGDVFAPANVLSKENREQCLRRLSRIPSLRPPSTSGDAKPKEAAVLVPLCVVNGEVCLLFTLRSPHMSSHRGQVSFPGGMKDDADGTHENTALRETEEELGLAREGVDVWGRCPAMESANRVAAVPVIGHLGEVDVTNLQFNPKEVGEVFTISLRHLCDRRNFGYTQFRTGKGYSIPVFLGGKYRIWGLTAGVTHIFLSALLPTVYKNKVHYVKPIKL</sequence>
<dbReference type="Gene3D" id="3.90.79.10">
    <property type="entry name" value="Nucleoside Triphosphate Pyrophosphohydrolase"/>
    <property type="match status" value="1"/>
</dbReference>
<dbReference type="GO" id="GO:0010945">
    <property type="term" value="F:coenzyme A diphosphatase activity"/>
    <property type="evidence" value="ECO:0007669"/>
    <property type="project" value="InterPro"/>
</dbReference>
<proteinExistence type="predicted"/>
<evidence type="ECO:0000256" key="5">
    <source>
        <dbReference type="ARBA" id="ARBA00022842"/>
    </source>
</evidence>
<dbReference type="Pfam" id="PF00293">
    <property type="entry name" value="NUDIX"/>
    <property type="match status" value="1"/>
</dbReference>
<accession>A0AAV7X7T9</accession>
<dbReference type="CDD" id="cd03426">
    <property type="entry name" value="NUDIX_CoAse_Nudt7"/>
    <property type="match status" value="1"/>
</dbReference>
<evidence type="ECO:0000256" key="1">
    <source>
        <dbReference type="ARBA" id="ARBA00001936"/>
    </source>
</evidence>
<keyword evidence="5" id="KW-0460">Magnesium</keyword>
<dbReference type="InterPro" id="IPR015797">
    <property type="entry name" value="NUDIX_hydrolase-like_dom_sf"/>
</dbReference>
<dbReference type="AlphaFoldDB" id="A0AAV7X7T9"/>
<comment type="cofactor">
    <cofactor evidence="2">
        <name>Mg(2+)</name>
        <dbReference type="ChEBI" id="CHEBI:18420"/>
    </cofactor>
</comment>
<evidence type="ECO:0000256" key="6">
    <source>
        <dbReference type="ARBA" id="ARBA00023211"/>
    </source>
</evidence>
<comment type="caution">
    <text evidence="9">The sequence shown here is derived from an EMBL/GenBank/DDBJ whole genome shotgun (WGS) entry which is preliminary data.</text>
</comment>
<evidence type="ECO:0000259" key="8">
    <source>
        <dbReference type="PROSITE" id="PS51462"/>
    </source>
</evidence>
<keyword evidence="6" id="KW-0464">Manganese</keyword>
<evidence type="ECO:0000313" key="10">
    <source>
        <dbReference type="Proteomes" id="UP001075354"/>
    </source>
</evidence>
<reference evidence="9" key="1">
    <citation type="submission" date="2022-12" db="EMBL/GenBank/DDBJ databases">
        <title>Chromosome-level genome assembly of the bean flower thrips Megalurothrips usitatus.</title>
        <authorList>
            <person name="Ma L."/>
            <person name="Liu Q."/>
            <person name="Li H."/>
            <person name="Cai W."/>
        </authorList>
    </citation>
    <scope>NUCLEOTIDE SEQUENCE</scope>
    <source>
        <strain evidence="9">Cailab_2022a</strain>
    </source>
</reference>
<dbReference type="InterPro" id="IPR000086">
    <property type="entry name" value="NUDIX_hydrolase_dom"/>
</dbReference>
<evidence type="ECO:0000256" key="7">
    <source>
        <dbReference type="SAM" id="MobiDB-lite"/>
    </source>
</evidence>
<keyword evidence="10" id="KW-1185">Reference proteome</keyword>
<keyword evidence="3" id="KW-0479">Metal-binding</keyword>
<protein>
    <recommendedName>
        <fullName evidence="8">Nudix hydrolase domain-containing protein</fullName>
    </recommendedName>
</protein>
<dbReference type="PANTHER" id="PTHR12992:SF11">
    <property type="entry name" value="MITOCHONDRIAL COENZYME A DIPHOSPHATASE NUDT8"/>
    <property type="match status" value="1"/>
</dbReference>
<comment type="cofactor">
    <cofactor evidence="1">
        <name>Mn(2+)</name>
        <dbReference type="ChEBI" id="CHEBI:29035"/>
    </cofactor>
</comment>
<evidence type="ECO:0000313" key="9">
    <source>
        <dbReference type="EMBL" id="KAJ1522010.1"/>
    </source>
</evidence>
<dbReference type="Proteomes" id="UP001075354">
    <property type="component" value="Chromosome 12"/>
</dbReference>
<evidence type="ECO:0000256" key="3">
    <source>
        <dbReference type="ARBA" id="ARBA00022723"/>
    </source>
</evidence>
<gene>
    <name evidence="9" type="ORF">ONE63_002332</name>
</gene>